<evidence type="ECO:0000313" key="2">
    <source>
        <dbReference type="EMBL" id="OWM88646.1"/>
    </source>
</evidence>
<dbReference type="EMBL" id="MTKT01000790">
    <property type="protein sequence ID" value="OWM88646.1"/>
    <property type="molecule type" value="Genomic_DNA"/>
</dbReference>
<reference evidence="4" key="1">
    <citation type="journal article" date="2017" name="Plant J.">
        <title>The pomegranate (Punica granatum L.) genome and the genomics of punicalagin biosynthesis.</title>
        <authorList>
            <person name="Qin G."/>
            <person name="Xu C."/>
            <person name="Ming R."/>
            <person name="Tang H."/>
            <person name="Guyot R."/>
            <person name="Kramer E.M."/>
            <person name="Hu Y."/>
            <person name="Yi X."/>
            <person name="Qi Y."/>
            <person name="Xu X."/>
            <person name="Gao Z."/>
            <person name="Pan H."/>
            <person name="Jian J."/>
            <person name="Tian Y."/>
            <person name="Yue Z."/>
            <person name="Xu Y."/>
        </authorList>
    </citation>
    <scope>NUCLEOTIDE SEQUENCE [LARGE SCALE GENOMIC DNA]</scope>
    <source>
        <strain evidence="4">cv. Dabenzi</strain>
    </source>
</reference>
<reference evidence="3 5" key="3">
    <citation type="submission" date="2017-11" db="EMBL/GenBank/DDBJ databases">
        <title>De-novo sequencing of pomegranate (Punica granatum L.) genome.</title>
        <authorList>
            <person name="Akparov Z."/>
            <person name="Amiraslanov A."/>
            <person name="Hajiyeva S."/>
            <person name="Abbasov M."/>
            <person name="Kaur K."/>
            <person name="Hamwieh A."/>
            <person name="Solovyev V."/>
            <person name="Salamov A."/>
            <person name="Braich B."/>
            <person name="Kosarev P."/>
            <person name="Mahmoud A."/>
            <person name="Hajiyev E."/>
            <person name="Babayeva S."/>
            <person name="Izzatullayeva V."/>
            <person name="Mammadov A."/>
            <person name="Mammadov A."/>
            <person name="Sharifova S."/>
            <person name="Ojaghi J."/>
            <person name="Eynullazada K."/>
            <person name="Bayramov B."/>
            <person name="Abdulazimova A."/>
            <person name="Shahmuradov I."/>
        </authorList>
    </citation>
    <scope>NUCLEOTIDE SEQUENCE [LARGE SCALE GENOMIC DNA]</scope>
    <source>
        <strain evidence="3">AG2017</strain>
        <strain evidence="5">cv. AG2017</strain>
        <tissue evidence="3">Leaf</tissue>
    </source>
</reference>
<dbReference type="OrthoDB" id="1162579at2759"/>
<reference evidence="2" key="2">
    <citation type="submission" date="2017-06" db="EMBL/GenBank/DDBJ databases">
        <title>The pomegranate genome and the genomics of punicalagin biosynthesis.</title>
        <authorList>
            <person name="Xu C."/>
        </authorList>
    </citation>
    <scope>NUCLEOTIDE SEQUENCE [LARGE SCALE GENOMIC DNA]</scope>
    <source>
        <tissue evidence="2">Fresh leaf</tissue>
    </source>
</reference>
<feature type="region of interest" description="Disordered" evidence="1">
    <location>
        <begin position="51"/>
        <end position="97"/>
    </location>
</feature>
<evidence type="ECO:0000313" key="4">
    <source>
        <dbReference type="Proteomes" id="UP000197138"/>
    </source>
</evidence>
<evidence type="ECO:0000256" key="1">
    <source>
        <dbReference type="SAM" id="MobiDB-lite"/>
    </source>
</evidence>
<feature type="region of interest" description="Disordered" evidence="1">
    <location>
        <begin position="110"/>
        <end position="167"/>
    </location>
</feature>
<feature type="compositionally biased region" description="Basic and acidic residues" evidence="1">
    <location>
        <begin position="146"/>
        <end position="157"/>
    </location>
</feature>
<comment type="caution">
    <text evidence="2">The sequence shown here is derived from an EMBL/GenBank/DDBJ whole genome shotgun (WGS) entry which is preliminary data.</text>
</comment>
<proteinExistence type="predicted"/>
<accession>A0A218XVI0</accession>
<protein>
    <submittedName>
        <fullName evidence="2">Uncharacterized protein</fullName>
    </submittedName>
</protein>
<name>A0A218XVI0_PUNGR</name>
<dbReference type="Proteomes" id="UP000197138">
    <property type="component" value="Unassembled WGS sequence"/>
</dbReference>
<gene>
    <name evidence="2" type="ORF">CDL15_Pgr002413</name>
    <name evidence="3" type="ORF">CRG98_041944</name>
</gene>
<dbReference type="GeneID" id="116215156"/>
<dbReference type="AlphaFoldDB" id="A0A218XVI0"/>
<feature type="compositionally biased region" description="Basic and acidic residues" evidence="1">
    <location>
        <begin position="110"/>
        <end position="136"/>
    </location>
</feature>
<feature type="compositionally biased region" description="Basic and acidic residues" evidence="1">
    <location>
        <begin position="84"/>
        <end position="95"/>
    </location>
</feature>
<organism evidence="2 4">
    <name type="scientific">Punica granatum</name>
    <name type="common">Pomegranate</name>
    <dbReference type="NCBI Taxonomy" id="22663"/>
    <lineage>
        <taxon>Eukaryota</taxon>
        <taxon>Viridiplantae</taxon>
        <taxon>Streptophyta</taxon>
        <taxon>Embryophyta</taxon>
        <taxon>Tracheophyta</taxon>
        <taxon>Spermatophyta</taxon>
        <taxon>Magnoliopsida</taxon>
        <taxon>eudicotyledons</taxon>
        <taxon>Gunneridae</taxon>
        <taxon>Pentapetalae</taxon>
        <taxon>rosids</taxon>
        <taxon>malvids</taxon>
        <taxon>Myrtales</taxon>
        <taxon>Lythraceae</taxon>
        <taxon>Punica</taxon>
    </lineage>
</organism>
<sequence length="185" mass="19781">MAGILSLKRSLLTANLKLLIRDSSSYAHHTGKVITATAAASFSTAFERAQGSNAVEESMDSSGGPAVTPGTSNNDPTRQGTYEAKQEALDVDQDRASGVTGFMAEKVRDGAEKAKEMTDRVGETAKKTIDGARKAAAETTQPIKEAVTRDDEDEKRGPNQNVDSWDYRNIVDLRQRAGGYDTGAP</sequence>
<keyword evidence="5" id="KW-1185">Reference proteome</keyword>
<evidence type="ECO:0000313" key="5">
    <source>
        <dbReference type="Proteomes" id="UP000233551"/>
    </source>
</evidence>
<dbReference type="Proteomes" id="UP000233551">
    <property type="component" value="Unassembled WGS sequence"/>
</dbReference>
<feature type="compositionally biased region" description="Polar residues" evidence="1">
    <location>
        <begin position="69"/>
        <end position="80"/>
    </location>
</feature>
<dbReference type="EMBL" id="PGOL01004345">
    <property type="protein sequence ID" value="PKI37651.1"/>
    <property type="molecule type" value="Genomic_DNA"/>
</dbReference>
<evidence type="ECO:0000313" key="3">
    <source>
        <dbReference type="EMBL" id="PKI37651.1"/>
    </source>
</evidence>